<keyword evidence="2" id="KW-0472">Membrane</keyword>
<gene>
    <name evidence="3" type="ORF">BDV36DRAFT_311304</name>
</gene>
<reference evidence="3 4" key="1">
    <citation type="submission" date="2019-04" db="EMBL/GenBank/DDBJ databases">
        <authorList>
            <consortium name="DOE Joint Genome Institute"/>
            <person name="Mondo S."/>
            <person name="Kjaerbolling I."/>
            <person name="Vesth T."/>
            <person name="Frisvad J.C."/>
            <person name="Nybo J.L."/>
            <person name="Theobald S."/>
            <person name="Kildgaard S."/>
            <person name="Isbrandt T."/>
            <person name="Kuo A."/>
            <person name="Sato A."/>
            <person name="Lyhne E.K."/>
            <person name="Kogle M.E."/>
            <person name="Wiebenga A."/>
            <person name="Kun R.S."/>
            <person name="Lubbers R.J."/>
            <person name="Makela M.R."/>
            <person name="Barry K."/>
            <person name="Chovatia M."/>
            <person name="Clum A."/>
            <person name="Daum C."/>
            <person name="Haridas S."/>
            <person name="He G."/>
            <person name="LaButti K."/>
            <person name="Lipzen A."/>
            <person name="Riley R."/>
            <person name="Salamov A."/>
            <person name="Simmons B.A."/>
            <person name="Magnuson J.K."/>
            <person name="Henrissat B."/>
            <person name="Mortensen U.H."/>
            <person name="Larsen T.O."/>
            <person name="Devries R.P."/>
            <person name="Grigoriev I.V."/>
            <person name="Machida M."/>
            <person name="Baker S.E."/>
            <person name="Andersen M.R."/>
            <person name="Cantor M.N."/>
            <person name="Hua S.X."/>
        </authorList>
    </citation>
    <scope>NUCLEOTIDE SEQUENCE [LARGE SCALE GENOMIC DNA]</scope>
    <source>
        <strain evidence="3 4">CBS 117616</strain>
    </source>
</reference>
<protein>
    <submittedName>
        <fullName evidence="3">Uncharacterized protein</fullName>
    </submittedName>
</protein>
<feature type="compositionally biased region" description="Polar residues" evidence="1">
    <location>
        <begin position="29"/>
        <end position="44"/>
    </location>
</feature>
<dbReference type="Proteomes" id="UP000325395">
    <property type="component" value="Unassembled WGS sequence"/>
</dbReference>
<proteinExistence type="predicted"/>
<feature type="transmembrane region" description="Helical" evidence="2">
    <location>
        <begin position="120"/>
        <end position="146"/>
    </location>
</feature>
<feature type="region of interest" description="Disordered" evidence="1">
    <location>
        <begin position="26"/>
        <end position="51"/>
    </location>
</feature>
<evidence type="ECO:0000313" key="4">
    <source>
        <dbReference type="Proteomes" id="UP000325395"/>
    </source>
</evidence>
<evidence type="ECO:0000256" key="1">
    <source>
        <dbReference type="SAM" id="MobiDB-lite"/>
    </source>
</evidence>
<organism evidence="3 4">
    <name type="scientific">Aspergillus pseudocaelatus</name>
    <dbReference type="NCBI Taxonomy" id="1825620"/>
    <lineage>
        <taxon>Eukaryota</taxon>
        <taxon>Fungi</taxon>
        <taxon>Dikarya</taxon>
        <taxon>Ascomycota</taxon>
        <taxon>Pezizomycotina</taxon>
        <taxon>Eurotiomycetes</taxon>
        <taxon>Eurotiomycetidae</taxon>
        <taxon>Eurotiales</taxon>
        <taxon>Aspergillaceae</taxon>
        <taxon>Aspergillus</taxon>
        <taxon>Aspergillus subgen. Circumdati</taxon>
    </lineage>
</organism>
<keyword evidence="4" id="KW-1185">Reference proteome</keyword>
<accession>A0ABQ6WEL8</accession>
<evidence type="ECO:0000313" key="3">
    <source>
        <dbReference type="EMBL" id="KAE8415053.1"/>
    </source>
</evidence>
<name>A0ABQ6WEL8_9EURO</name>
<keyword evidence="2" id="KW-1133">Transmembrane helix</keyword>
<sequence>MTSREVRVADLYPPPLYLARCPSLHSPPSYKSQDQEGLQAQNDPQESEPSKCLKMKEISGKVVSGAYKAGHQIVKTTGAILCTVFTMFKQFLKWMAIGICRAGKAIIRILWFLIFWSSFIIWSVLLGAVCAAVPLGILGGIGYFIYWAITYNWVWIVDARVPGTNCTWYFNGFHGPESLAYHWLWVNTKNFIIREGWYEITLHPGDKPTGFTVSVWPYCPT</sequence>
<keyword evidence="2" id="KW-0812">Transmembrane</keyword>
<dbReference type="EMBL" id="ML735774">
    <property type="protein sequence ID" value="KAE8415053.1"/>
    <property type="molecule type" value="Genomic_DNA"/>
</dbReference>
<evidence type="ECO:0000256" key="2">
    <source>
        <dbReference type="SAM" id="Phobius"/>
    </source>
</evidence>